<gene>
    <name evidence="1" type="ORF">QFC19_003675</name>
</gene>
<comment type="caution">
    <text evidence="1">The sequence shown here is derived from an EMBL/GenBank/DDBJ whole genome shotgun (WGS) entry which is preliminary data.</text>
</comment>
<dbReference type="Proteomes" id="UP001241377">
    <property type="component" value="Unassembled WGS sequence"/>
</dbReference>
<reference evidence="1" key="1">
    <citation type="submission" date="2023-04" db="EMBL/GenBank/DDBJ databases">
        <title>Draft Genome sequencing of Naganishia species isolated from polar environments using Oxford Nanopore Technology.</title>
        <authorList>
            <person name="Leo P."/>
            <person name="Venkateswaran K."/>
        </authorList>
    </citation>
    <scope>NUCLEOTIDE SEQUENCE</scope>
    <source>
        <strain evidence="1">MNA-CCFEE 5261</strain>
    </source>
</reference>
<organism evidence="1 2">
    <name type="scientific">Naganishia cerealis</name>
    <dbReference type="NCBI Taxonomy" id="610337"/>
    <lineage>
        <taxon>Eukaryota</taxon>
        <taxon>Fungi</taxon>
        <taxon>Dikarya</taxon>
        <taxon>Basidiomycota</taxon>
        <taxon>Agaricomycotina</taxon>
        <taxon>Tremellomycetes</taxon>
        <taxon>Filobasidiales</taxon>
        <taxon>Filobasidiaceae</taxon>
        <taxon>Naganishia</taxon>
    </lineage>
</organism>
<evidence type="ECO:0000313" key="2">
    <source>
        <dbReference type="Proteomes" id="UP001241377"/>
    </source>
</evidence>
<accession>A0ACC2W1F0</accession>
<dbReference type="EMBL" id="JASBWR010000036">
    <property type="protein sequence ID" value="KAJ9105044.1"/>
    <property type="molecule type" value="Genomic_DNA"/>
</dbReference>
<name>A0ACC2W1F0_9TREE</name>
<sequence>MAVKIQKTTDSSTKPSDTSSTAAATTTDIIKITCFWNWNPQGTWAVGARVPAHLPALISIYGARYDPVRGRLEVDYAVVPETYEVAADDPAETGAQKGEFTVHFTSFLQEPDAKWRQITETRGVTMYHLNSIDPTLLVYRAEAVFVGVSLWDLWAILDNWGSRSVWDKSFERADLLEHVNEMSELWHVIHRAGKSTAARDAVLLRTTYKSPDCIHIFGLSVDDKILFPDLPASDEPHSIRQTIALQGWSLEKLSPTTVHVTLIEQVDPRGWSTKAAVQQAMIAAVGGLGEHAIKIGAPPAVVRLEGAQLIYSRLTAENQQLKVTYEPATAWTAISTSKKPGSLPTYLEEGVASGASTPGIDAAGEPPVLAIEDKSQSIESNVRCDTDKYWTSGIDIVVDPPPRTVTALHRHKLAESGGGLWVTISHDKVSTGSESISVTLRAKSGDDKRDRFPLYVNGALVKVDTEELADSEIQSMKKQKRSKLTRRPLDQPPALPILRRQATQGSLRDNSGSTDLGHGQPPQLTPMVASNVWSRFSSPLTSIYSSAAQSSKNLFLAKPLSLAQNDLMRKTPIDALGHAFEQLFRIHVDRFSETTSSDAQWQQISKGPAGIVESKTLPFVSNDIPVYRSSRIIQNFNADDISSVITSWSHRKVWDTKLMQSTTLQSYGEGVTVDWMSQSMAFPLRPRGFVVGNMTVKGDDVGTKSPLGSTSAPSNASLTFHVSTSSFDRTLLMKRADRFNPQGYTVGNVILEGWILETLDPYSHDHYPVPSTRCMYVTAVDFGYLPLAANNLANAALPQRLNSLEKLLRHNAYSLPLLKVPKDRLLVDKEMLHARQQSSRGNYTIQHIAAESILLQSQCSIDGSFECDIYMRPGRTSDTNGPKFPQEWYQQEASETQEAEDPSLFSKGVVGSTPLDVDPGIPPLKRFGSRLLSSASGSLPRVSSPLSTKPLVKSRHPTPLGTPTVCELVFERCDGASFDISLVCMTLEVENAHTPITLPPDLAHAKRRSLELQIEKAPAPVLRSAMNENDVYSIRVSDPCQDRSSGHPLSDKTEDSSETSEASMLPSLVQITLKRLEVPEDHPFMMNGHPVEVREIGHAPVSPKPFIVEWPRLHRVSDNEKDSSCRVLACDTSISDLDSMLAFSKSNGEQAVAAIPDTKASPGPIISDPASSHPMDLPSGQVPTKSPPMPARPVRMNSIYRYLVQPVNLNRFSWPISGFPSPIVKPQDPPFQTLDVVPQEQQGHSDDTGGTSASLIPGSELALPETAGSKPLLSTAMLLMLAIVLSFVLGFMSHTLIMHPEGVTTLAPFANFPDGQLEDWRRLLDATVFGRHFVLGMATDRTA</sequence>
<protein>
    <submittedName>
        <fullName evidence="1">Uncharacterized protein</fullName>
    </submittedName>
</protein>
<keyword evidence="2" id="KW-1185">Reference proteome</keyword>
<proteinExistence type="predicted"/>
<evidence type="ECO:0000313" key="1">
    <source>
        <dbReference type="EMBL" id="KAJ9105044.1"/>
    </source>
</evidence>